<evidence type="ECO:0000313" key="3">
    <source>
        <dbReference type="Proteomes" id="UP000518266"/>
    </source>
</evidence>
<sequence length="222" mass="22729">MFFWNGENSERERETIFPVVTCNGVLGSGGGAPWVGGRSGVSRPGIAALHGGDRGSRPHGSTGAAGLGEDPAEREESRRKRRKEGSSGAAAALAPAVAPAPQGSAVAPGSGTTIRSIKDDCGWKETEKIVEQGERLVDVAPVLAVVVEPLPDHAHDLAEGDHVVGEVGDLGHERGRRAPGVVGGGLSDFLLRVRVVVHHVLHLPANGGARHGGGGDGTNGKK</sequence>
<evidence type="ECO:0000256" key="1">
    <source>
        <dbReference type="SAM" id="MobiDB-lite"/>
    </source>
</evidence>
<proteinExistence type="predicted"/>
<feature type="region of interest" description="Disordered" evidence="1">
    <location>
        <begin position="45"/>
        <end position="113"/>
    </location>
</feature>
<gene>
    <name evidence="2" type="ORF">F7725_003722</name>
</gene>
<dbReference type="EMBL" id="JAAKFY010000014">
    <property type="protein sequence ID" value="KAF3846644.1"/>
    <property type="molecule type" value="Genomic_DNA"/>
</dbReference>
<feature type="compositionally biased region" description="Low complexity" evidence="1">
    <location>
        <begin position="86"/>
        <end position="101"/>
    </location>
</feature>
<reference evidence="2 3" key="1">
    <citation type="submission" date="2020-03" db="EMBL/GenBank/DDBJ databases">
        <title>Dissostichus mawsoni Genome sequencing and assembly.</title>
        <authorList>
            <person name="Park H."/>
        </authorList>
    </citation>
    <scope>NUCLEOTIDE SEQUENCE [LARGE SCALE GENOMIC DNA]</scope>
    <source>
        <strain evidence="2">DM0001</strain>
        <tissue evidence="2">Muscle</tissue>
    </source>
</reference>
<comment type="caution">
    <text evidence="2">The sequence shown here is derived from an EMBL/GenBank/DDBJ whole genome shotgun (WGS) entry which is preliminary data.</text>
</comment>
<protein>
    <submittedName>
        <fullName evidence="2">Uncharacterized protein</fullName>
    </submittedName>
</protein>
<organism evidence="2 3">
    <name type="scientific">Dissostichus mawsoni</name>
    <name type="common">Antarctic cod</name>
    <dbReference type="NCBI Taxonomy" id="36200"/>
    <lineage>
        <taxon>Eukaryota</taxon>
        <taxon>Metazoa</taxon>
        <taxon>Chordata</taxon>
        <taxon>Craniata</taxon>
        <taxon>Vertebrata</taxon>
        <taxon>Euteleostomi</taxon>
        <taxon>Actinopterygii</taxon>
        <taxon>Neopterygii</taxon>
        <taxon>Teleostei</taxon>
        <taxon>Neoteleostei</taxon>
        <taxon>Acanthomorphata</taxon>
        <taxon>Eupercaria</taxon>
        <taxon>Perciformes</taxon>
        <taxon>Notothenioidei</taxon>
        <taxon>Nototheniidae</taxon>
        <taxon>Dissostichus</taxon>
    </lineage>
</organism>
<dbReference type="AlphaFoldDB" id="A0A7J5YB30"/>
<dbReference type="Proteomes" id="UP000518266">
    <property type="component" value="Unassembled WGS sequence"/>
</dbReference>
<accession>A0A7J5YB30</accession>
<evidence type="ECO:0000313" key="2">
    <source>
        <dbReference type="EMBL" id="KAF3846644.1"/>
    </source>
</evidence>
<keyword evidence="3" id="KW-1185">Reference proteome</keyword>
<name>A0A7J5YB30_DISMA</name>